<feature type="transmembrane region" description="Helical" evidence="9">
    <location>
        <begin position="415"/>
        <end position="438"/>
    </location>
</feature>
<comment type="similarity">
    <text evidence="8">Belongs to the NhaC Na(+)/H(+) (TC 2.A.35) antiporter family.</text>
</comment>
<evidence type="ECO:0000313" key="12">
    <source>
        <dbReference type="Proteomes" id="UP000014634"/>
    </source>
</evidence>
<reference evidence="11 12" key="1">
    <citation type="submission" date="2013-04" db="EMBL/GenBank/DDBJ databases">
        <title>The Genome Sequence of Treponema medium ATCC 700293.</title>
        <authorList>
            <consortium name="The Broad Institute Genomics Platform"/>
            <person name="Earl A."/>
            <person name="Ward D."/>
            <person name="Feldgarden M."/>
            <person name="Gevers D."/>
            <person name="Leonetti C."/>
            <person name="Blanton J.M."/>
            <person name="Dewhirst F.E."/>
            <person name="Izard J."/>
            <person name="Walker B."/>
            <person name="Young S."/>
            <person name="Zeng Q."/>
            <person name="Gargeya S."/>
            <person name="Fitzgerald M."/>
            <person name="Haas B."/>
            <person name="Abouelleil A."/>
            <person name="Allen A.W."/>
            <person name="Alvarado L."/>
            <person name="Arachchi H.M."/>
            <person name="Berlin A.M."/>
            <person name="Chapman S.B."/>
            <person name="Gainer-Dewar J."/>
            <person name="Goldberg J."/>
            <person name="Griggs A."/>
            <person name="Gujja S."/>
            <person name="Hansen M."/>
            <person name="Howarth C."/>
            <person name="Imamovic A."/>
            <person name="Ireland A."/>
            <person name="Larimer J."/>
            <person name="McCowan C."/>
            <person name="Murphy C."/>
            <person name="Pearson M."/>
            <person name="Poon T.W."/>
            <person name="Priest M."/>
            <person name="Roberts A."/>
            <person name="Saif S."/>
            <person name="Shea T."/>
            <person name="Sisk P."/>
            <person name="Sykes S."/>
            <person name="Wortman J."/>
            <person name="Nusbaum C."/>
            <person name="Birren B."/>
        </authorList>
    </citation>
    <scope>NUCLEOTIDE SEQUENCE [LARGE SCALE GENOMIC DNA]</scope>
    <source>
        <strain evidence="11 12">ATCC 700293</strain>
    </source>
</reference>
<comment type="caution">
    <text evidence="11">The sequence shown here is derived from an EMBL/GenBank/DDBJ whole genome shotgun (WGS) entry which is preliminary data.</text>
</comment>
<keyword evidence="3" id="KW-0050">Antiport</keyword>
<dbReference type="InterPro" id="IPR052180">
    <property type="entry name" value="NhaC_Na-H+_Antiporter"/>
</dbReference>
<feature type="transmembrane region" description="Helical" evidence="9">
    <location>
        <begin position="12"/>
        <end position="41"/>
    </location>
</feature>
<accession>A0AA87TFM4</accession>
<feature type="transmembrane region" description="Helical" evidence="9">
    <location>
        <begin position="232"/>
        <end position="251"/>
    </location>
</feature>
<feature type="transmembrane region" description="Helical" evidence="9">
    <location>
        <begin position="342"/>
        <end position="363"/>
    </location>
</feature>
<keyword evidence="7 9" id="KW-0472">Membrane</keyword>
<gene>
    <name evidence="11" type="ORF">HMPREF9195_00397</name>
</gene>
<protein>
    <recommendedName>
        <fullName evidence="10">Na+/H+ antiporter NhaC-like C-terminal domain-containing protein</fullName>
    </recommendedName>
</protein>
<feature type="transmembrane region" description="Helical" evidence="9">
    <location>
        <begin position="62"/>
        <end position="87"/>
    </location>
</feature>
<keyword evidence="5 9" id="KW-0812">Transmembrane</keyword>
<evidence type="ECO:0000256" key="2">
    <source>
        <dbReference type="ARBA" id="ARBA00022448"/>
    </source>
</evidence>
<keyword evidence="4" id="KW-1003">Cell membrane</keyword>
<evidence type="ECO:0000259" key="10">
    <source>
        <dbReference type="Pfam" id="PF03553"/>
    </source>
</evidence>
<dbReference type="GO" id="GO:0015297">
    <property type="term" value="F:antiporter activity"/>
    <property type="evidence" value="ECO:0007669"/>
    <property type="project" value="UniProtKB-KW"/>
</dbReference>
<feature type="transmembrane region" description="Helical" evidence="9">
    <location>
        <begin position="297"/>
        <end position="322"/>
    </location>
</feature>
<feature type="transmembrane region" description="Helical" evidence="9">
    <location>
        <begin position="258"/>
        <end position="277"/>
    </location>
</feature>
<dbReference type="AlphaFoldDB" id="A0AA87TFM4"/>
<keyword evidence="2" id="KW-0813">Transport</keyword>
<proteinExistence type="inferred from homology"/>
<dbReference type="GO" id="GO:0005886">
    <property type="term" value="C:plasma membrane"/>
    <property type="evidence" value="ECO:0007669"/>
    <property type="project" value="UniProtKB-SubCell"/>
</dbReference>
<evidence type="ECO:0000256" key="9">
    <source>
        <dbReference type="SAM" id="Phobius"/>
    </source>
</evidence>
<sequence length="454" mass="49606">MLELCILLLFSVSLIICVILHYSILYALIFGYALFFAFGLIKGKTRKEMLCYSFRGILTVKNILIIFVLIGCITAIWRACGTIAFIVYYASMFAVPQAMVLICFLLCCFVSFLMGTAFGSAATIGVICMTLANSMNIPVIYAGGAVISGIFFGDRCSPMSSGAHLISGLTHTDVFNNIKMMVKTALIPFIVTAVLYGIIGIIINPSAGNSIIETIINSGTESNMTFRIFTDYYNLSLFTTIPAVIIILFSLFKIDVKITMAISCLAGLFCAGFLQHIQVAELIKIVFFGFHPQDTELAKLMAGGGIVSMIRVSAIICISSCYSGMFKGTHFFDGMQRIMRWLSSRITVFGSVLTASVFASAIACNQTLAIMLTHQVCDDLIEDKNILASYLENTAVVVAPLMPWSIAVSVPLTSIGAPATVLLAAFFLYLIPLWNLFLEIRQSKRLSNLEDCRS</sequence>
<evidence type="ECO:0000256" key="3">
    <source>
        <dbReference type="ARBA" id="ARBA00022449"/>
    </source>
</evidence>
<feature type="transmembrane region" description="Helical" evidence="9">
    <location>
        <begin position="99"/>
        <end position="132"/>
    </location>
</feature>
<dbReference type="Proteomes" id="UP000014634">
    <property type="component" value="Unassembled WGS sequence"/>
</dbReference>
<feature type="domain" description="Na+/H+ antiporter NhaC-like C-terminal" evidence="10">
    <location>
        <begin position="149"/>
        <end position="431"/>
    </location>
</feature>
<dbReference type="EMBL" id="ATFE01000003">
    <property type="protein sequence ID" value="EPF29693.1"/>
    <property type="molecule type" value="Genomic_DNA"/>
</dbReference>
<evidence type="ECO:0000256" key="5">
    <source>
        <dbReference type="ARBA" id="ARBA00022692"/>
    </source>
</evidence>
<evidence type="ECO:0000256" key="8">
    <source>
        <dbReference type="ARBA" id="ARBA00038435"/>
    </source>
</evidence>
<name>A0AA87TFM4_TREMD</name>
<dbReference type="Pfam" id="PF03553">
    <property type="entry name" value="Na_H_antiporter"/>
    <property type="match status" value="1"/>
</dbReference>
<dbReference type="InterPro" id="IPR018461">
    <property type="entry name" value="Na/H_Antiport_NhaC-like_C"/>
</dbReference>
<evidence type="ECO:0000256" key="7">
    <source>
        <dbReference type="ARBA" id="ARBA00023136"/>
    </source>
</evidence>
<evidence type="ECO:0000313" key="11">
    <source>
        <dbReference type="EMBL" id="EPF29693.1"/>
    </source>
</evidence>
<evidence type="ECO:0000256" key="1">
    <source>
        <dbReference type="ARBA" id="ARBA00004651"/>
    </source>
</evidence>
<feature type="transmembrane region" description="Helical" evidence="9">
    <location>
        <begin position="185"/>
        <end position="203"/>
    </location>
</feature>
<comment type="subcellular location">
    <subcellularLocation>
        <location evidence="1">Cell membrane</location>
        <topology evidence="1">Multi-pass membrane protein</topology>
    </subcellularLocation>
</comment>
<dbReference type="PANTHER" id="PTHR33451">
    <property type="entry name" value="MALATE-2H(+)/NA(+)-LACTATE ANTIPORTER"/>
    <property type="match status" value="1"/>
</dbReference>
<organism evidence="11 12">
    <name type="scientific">Treponema medium ATCC 700293</name>
    <dbReference type="NCBI Taxonomy" id="1125700"/>
    <lineage>
        <taxon>Bacteria</taxon>
        <taxon>Pseudomonadati</taxon>
        <taxon>Spirochaetota</taxon>
        <taxon>Spirochaetia</taxon>
        <taxon>Spirochaetales</taxon>
        <taxon>Treponemataceae</taxon>
        <taxon>Treponema</taxon>
    </lineage>
</organism>
<dbReference type="PANTHER" id="PTHR33451:SF3">
    <property type="entry name" value="MALATE-2H(+)_NA(+)-LACTATE ANTIPORTER"/>
    <property type="match status" value="1"/>
</dbReference>
<evidence type="ECO:0000256" key="6">
    <source>
        <dbReference type="ARBA" id="ARBA00022989"/>
    </source>
</evidence>
<dbReference type="RefSeq" id="WP_016522391.1">
    <property type="nucleotide sequence ID" value="NZ_KE332517.1"/>
</dbReference>
<evidence type="ECO:0000256" key="4">
    <source>
        <dbReference type="ARBA" id="ARBA00022475"/>
    </source>
</evidence>
<keyword evidence="6 9" id="KW-1133">Transmembrane helix</keyword>